<feature type="signal peptide" evidence="2">
    <location>
        <begin position="1"/>
        <end position="17"/>
    </location>
</feature>
<evidence type="ECO:0000256" key="1">
    <source>
        <dbReference type="SAM" id="MobiDB-lite"/>
    </source>
</evidence>
<dbReference type="AlphaFoldDB" id="A0A2R8BU39"/>
<evidence type="ECO:0000313" key="5">
    <source>
        <dbReference type="Proteomes" id="UP000244912"/>
    </source>
</evidence>
<evidence type="ECO:0000259" key="3">
    <source>
        <dbReference type="Pfam" id="PF06904"/>
    </source>
</evidence>
<organism evidence="4 5">
    <name type="scientific">Palleronia abyssalis</name>
    <dbReference type="NCBI Taxonomy" id="1501240"/>
    <lineage>
        <taxon>Bacteria</taxon>
        <taxon>Pseudomonadati</taxon>
        <taxon>Pseudomonadota</taxon>
        <taxon>Alphaproteobacteria</taxon>
        <taxon>Rhodobacterales</taxon>
        <taxon>Roseobacteraceae</taxon>
        <taxon>Palleronia</taxon>
    </lineage>
</organism>
<dbReference type="InterPro" id="IPR009683">
    <property type="entry name" value="Extensin-like_C"/>
</dbReference>
<reference evidence="4 5" key="1">
    <citation type="submission" date="2018-03" db="EMBL/GenBank/DDBJ databases">
        <authorList>
            <person name="Keele B.F."/>
        </authorList>
    </citation>
    <scope>NUCLEOTIDE SEQUENCE [LARGE SCALE GENOMIC DNA]</scope>
    <source>
        <strain evidence="4 5">CECT 8504</strain>
    </source>
</reference>
<accession>A0A2R8BU39</accession>
<evidence type="ECO:0000313" key="4">
    <source>
        <dbReference type="EMBL" id="SPJ23658.1"/>
    </source>
</evidence>
<protein>
    <recommendedName>
        <fullName evidence="3">Extensin-like C-terminal domain-containing protein</fullName>
    </recommendedName>
</protein>
<keyword evidence="2" id="KW-0732">Signal</keyword>
<feature type="chain" id="PRO_5015339304" description="Extensin-like C-terminal domain-containing protein" evidence="2">
    <location>
        <begin position="18"/>
        <end position="258"/>
    </location>
</feature>
<feature type="region of interest" description="Disordered" evidence="1">
    <location>
        <begin position="21"/>
        <end position="67"/>
    </location>
</feature>
<feature type="domain" description="Extensin-like C-terminal" evidence="3">
    <location>
        <begin position="79"/>
        <end position="258"/>
    </location>
</feature>
<keyword evidence="5" id="KW-1185">Reference proteome</keyword>
<dbReference type="EMBL" id="ONZF01000002">
    <property type="protein sequence ID" value="SPJ23658.1"/>
    <property type="molecule type" value="Genomic_DNA"/>
</dbReference>
<sequence length="258" mass="27540">MILRAACLILLASAAQAQETPIPEAAPDTSAAPQARPDPEDRASEIAPEAPDEVPQVAEAADTPPQWQTLRETPDAYDTCLAVLRDYGTRFEERDSMTGRLPDCGIANPIEVTQILPGVTLRPEAVMRCETAHALASWVDGTVVPASRRTGVLSPLTAINHGSTYVCRNRGGVASGKVSEHAFGNAIDIMGFRFEDDSTLAIEPRADAGTIEEAFQRAVRGGACLDFTTVLGPGTDAAHADHLHLDVKQRNGGYRICQ</sequence>
<name>A0A2R8BU39_9RHOB</name>
<dbReference type="Pfam" id="PF06904">
    <property type="entry name" value="Extensin-like_C"/>
    <property type="match status" value="1"/>
</dbReference>
<dbReference type="OrthoDB" id="9809788at2"/>
<proteinExistence type="predicted"/>
<dbReference type="RefSeq" id="WP_108893469.1">
    <property type="nucleotide sequence ID" value="NZ_ONZF01000002.1"/>
</dbReference>
<dbReference type="Proteomes" id="UP000244912">
    <property type="component" value="Unassembled WGS sequence"/>
</dbReference>
<gene>
    <name evidence="4" type="ORF">PAA8504_01471</name>
</gene>
<evidence type="ECO:0000256" key="2">
    <source>
        <dbReference type="SAM" id="SignalP"/>
    </source>
</evidence>